<feature type="region of interest" description="Disordered" evidence="1">
    <location>
        <begin position="2211"/>
        <end position="2255"/>
    </location>
</feature>
<feature type="compositionally biased region" description="Polar residues" evidence="1">
    <location>
        <begin position="2363"/>
        <end position="2373"/>
    </location>
</feature>
<dbReference type="SMART" id="SM00384">
    <property type="entry name" value="AT_hook"/>
    <property type="match status" value="2"/>
</dbReference>
<feature type="compositionally biased region" description="Basic residues" evidence="1">
    <location>
        <begin position="832"/>
        <end position="841"/>
    </location>
</feature>
<protein>
    <submittedName>
        <fullName evidence="2">Uncharacterized protein</fullName>
    </submittedName>
</protein>
<proteinExistence type="predicted"/>
<feature type="compositionally biased region" description="Basic and acidic residues" evidence="1">
    <location>
        <begin position="1770"/>
        <end position="1783"/>
    </location>
</feature>
<dbReference type="GO" id="GO:0003677">
    <property type="term" value="F:DNA binding"/>
    <property type="evidence" value="ECO:0007669"/>
    <property type="project" value="InterPro"/>
</dbReference>
<sequence length="2425" mass="273567">MAEVCVVCGEADEGKPLYKKLGSGEHNVEVMAALKTLQLLTLPDSAKTTRYICWDCDEVVVNEYGRYLEEHQHMKKPPKSKPKQRNTKRKNKERKTRIPRQRKSAGEIESSYRWVVQQVNPPPPSKHRKSKIKSQPIVPGGKRGNGGVGTSSLDQYSHHATHCLMCDNSFDEQDDNRGYFQRHSLKRMVNDDMDVAQVMEVLGLARRIQPRMKARRFICNPCYIIIRRNYKDKLLKGSSIEDSTGATTATQLSTQRRNPIRRATTEEHAAEIARLLPPDLVECYKILTKPPSTRYSNTYNENYPNSQAPSGLPNTPNGGDIQRPNVLGDNKWDTSLFIPPPISSSPKALNKLSLGRNLNSSASPEKSQRKISTWGRKDKQASLDTDGNISPEVESEGEEDNMSFSQDEQGNYVIEVKNVEDTWNASAKQNVVMKDKMNKRNVLLPRRSHQHLNNCSLGKMKSNPLAVHIGQGDESVSTKSEGIQEKENTQQTPSTSTDTSNGNESSTNGTCNICGINFAGKTPDWWYTLTSRLVGFDSITVNMALKVLETQLAHTSEAVRTAQQVCQPCYSMVSTGFKSQVVQRFAKQKNLKASQVDLSRVKIRMFPSEKNIADVLKEHVPVTKGEDLTPWKRTQKKKRKKKKAHFDTYSNDFHENDKKTQRLDRLHQAQSEMRSQMKWGLTKDYVDRSQHQEVLPSSRIKKQRVSDDFVYDDWRSDDDNEQETYNDFPKRGKRKREDKVYIQNWKKNRHDGRAVNDSLSLENADSDSLPPQGQGNVCRLSYIRPYQRTVPLQPQGRKNRLQDRIRNKHIHRYQTIRTLGAKFSVAQEINPPKRKRGRPRKIRDEPLIKRPRGRPSKKWLTREAELLKVANLARSMQAQNKIPLNGEELDSVTKMKHMQVQYRAFVKQAQQDVLNLPVHTNDTIKPQDTVIAANHDENMEVATLQSLQQRKNILVDDGNAADVQETPVTKTQQHQQKFSSAKAIVLLKDLKFLLPQEAFGGKAVSAHKIEDDMTVSQPQQFDQIDQSNNIDQQDTVTAEDYRTICDPIANQGDECSPLQSVFNSLSMYDLLQAGVKEEAGQHSYPKTSGIDKSKPESVCGSCVICGCSYMMKQRWWHHIDEHIKPPSLLVSLQWVCVSLSVQPTHLPHHEKEKGKVCNQCFQTLVKRFAEFVQAKVGESCGLPAHEVNLDDYLITFNSETYNLEADPMERSYTQEVEEAEQLLKLHILPLLQQFSIDQMVTTIVQGTCTSRQPVMEQQFNLWLLLVLNELRVQIGADLTQLINWIEYLMPSDKYDRGLRPCSKELAGFLRRVSSSPFSHELSDPIPEIVFTLKSLPSFFKDKDDVDSQVVSKTRGNDIFKVTRSSGTTPYISTCDGNNIDGSASSFMESVNSKKNRRSLNFTQSQISTDGGPKNVVSQKPFNSVSKTNGSLTPTHRVENASRSPISTMDLIDTLEEEDTDDGDLPWEKYLNYINLDDLINGKANPIPAHCMTQGLMYAIWQVSRLLAEGDQLVVDWVKQLSPVALSDLQIQSIVTAIGSLQSHFESHPNDVSCLEYEVIPLLGCSNLSSEVMSDTKDLNEMKNADNSHSENLNNTQDSDNNGAKDLNSTQCSNPQFDTRRSVQRGLKKLPNETHRRRKRRKRKKSESQQSRTCMKLRKMDKNVSYVFESAEHTSNSDVNESLSPSVQKIDVNKNDRKLRRIERNVLYVAESSLSTLDSPDDNLCSNTTLPTKQLIDIQKCESVQTDENSESKQVIDDENNQSNSATLNAGDRKETTDGNRSDSLETTSTQIQNKEKDDIKINVNEKDIVQTTDVSNENIQKTDINRNDSLKTGDISNITKQADVNNGTTEQASTAKESDLVDALDKNKSFNLQPSTTNESDLQVNTANESDLVDEVDKSKSINLQASTANESDLMDTEDKNKSLNLQVTDIKSVNVQTTSAEKDESVQREIKTMQAPDVSNSTSVETSNVQTTAPNKSDRQQITGVCNNPNVTVEINSANNSIEEVQNTTEGSSHKEGTEMSNPGDSSIIPSEILLEKFHLEDFKNVGPEERKAEVSEIKSKVLEPKKLEPELTESTPELLKEVKSLDPESLAEDSKPIRPIILPEKMQPETTQTRPEISTEKIVSIVTELEAEVSEPIRTETPVPHESPSLEDFGETAENSDSTNIVESESVHSQSQVESTENESNMNIYKKDSKSCYKEIEVTENVNKNTVSNSSESKVEMKEKEANICENKPENYSNQTENVEKMAESTTSGMECKVKLTEDEVKFAASDSSVIETKVKMVESDSHVTHKHSCKTNVTSSRHKQHTQENKISKHRKTIEKHDTEEKLGDKRIENISECEPGKTVKPNLNTTEPTLHHSKPSTPDSISSQNKSEKETHPSLLSSKKPGTSSDSLQKSTRPVERKLKLSFEEFMNYDIKKKAPK</sequence>
<evidence type="ECO:0000313" key="2">
    <source>
        <dbReference type="EMBL" id="KAK4290375.1"/>
    </source>
</evidence>
<feature type="region of interest" description="Disordered" evidence="1">
    <location>
        <begin position="1742"/>
        <end position="1798"/>
    </location>
</feature>
<feature type="compositionally biased region" description="Basic residues" evidence="1">
    <location>
        <begin position="73"/>
        <end position="103"/>
    </location>
</feature>
<feature type="region of interest" description="Disordered" evidence="1">
    <location>
        <begin position="2084"/>
        <end position="2121"/>
    </location>
</feature>
<feature type="region of interest" description="Disordered" evidence="1">
    <location>
        <begin position="70"/>
        <end position="147"/>
    </location>
</feature>
<feature type="region of interest" description="Disordered" evidence="1">
    <location>
        <begin position="2135"/>
        <end position="2190"/>
    </location>
</feature>
<feature type="compositionally biased region" description="Basic and acidic residues" evidence="1">
    <location>
        <begin position="2084"/>
        <end position="2098"/>
    </location>
</feature>
<feature type="compositionally biased region" description="Basic and acidic residues" evidence="1">
    <location>
        <begin position="2219"/>
        <end position="2235"/>
    </location>
</feature>
<feature type="region of interest" description="Disordered" evidence="1">
    <location>
        <begin position="472"/>
        <end position="506"/>
    </location>
</feature>
<feature type="region of interest" description="Disordered" evidence="1">
    <location>
        <begin position="712"/>
        <end position="733"/>
    </location>
</feature>
<feature type="region of interest" description="Disordered" evidence="1">
    <location>
        <begin position="294"/>
        <end position="328"/>
    </location>
</feature>
<feature type="region of interest" description="Disordered" evidence="1">
    <location>
        <begin position="1580"/>
        <end position="1652"/>
    </location>
</feature>
<gene>
    <name evidence="2" type="ORF">Pmani_036718</name>
</gene>
<feature type="compositionally biased region" description="Low complexity" evidence="1">
    <location>
        <begin position="489"/>
        <end position="500"/>
    </location>
</feature>
<feature type="compositionally biased region" description="Polar residues" evidence="1">
    <location>
        <begin position="2382"/>
        <end position="2400"/>
    </location>
</feature>
<feature type="region of interest" description="Disordered" evidence="1">
    <location>
        <begin position="2005"/>
        <end position="2027"/>
    </location>
</feature>
<feature type="region of interest" description="Disordered" evidence="1">
    <location>
        <begin position="829"/>
        <end position="854"/>
    </location>
</feature>
<feature type="region of interest" description="Disordered" evidence="1">
    <location>
        <begin position="2285"/>
        <end position="2407"/>
    </location>
</feature>
<feature type="compositionally biased region" description="Basic and acidic residues" evidence="1">
    <location>
        <begin position="2322"/>
        <end position="2345"/>
    </location>
</feature>
<feature type="region of interest" description="Disordered" evidence="1">
    <location>
        <begin position="242"/>
        <end position="265"/>
    </location>
</feature>
<evidence type="ECO:0000313" key="3">
    <source>
        <dbReference type="Proteomes" id="UP001292094"/>
    </source>
</evidence>
<keyword evidence="3" id="KW-1185">Reference proteome</keyword>
<accession>A0AAE1TP37</accession>
<comment type="caution">
    <text evidence="2">The sequence shown here is derived from an EMBL/GenBank/DDBJ whole genome shotgun (WGS) entry which is preliminary data.</text>
</comment>
<organism evidence="2 3">
    <name type="scientific">Petrolisthes manimaculis</name>
    <dbReference type="NCBI Taxonomy" id="1843537"/>
    <lineage>
        <taxon>Eukaryota</taxon>
        <taxon>Metazoa</taxon>
        <taxon>Ecdysozoa</taxon>
        <taxon>Arthropoda</taxon>
        <taxon>Crustacea</taxon>
        <taxon>Multicrustacea</taxon>
        <taxon>Malacostraca</taxon>
        <taxon>Eumalacostraca</taxon>
        <taxon>Eucarida</taxon>
        <taxon>Decapoda</taxon>
        <taxon>Pleocyemata</taxon>
        <taxon>Anomura</taxon>
        <taxon>Galatheoidea</taxon>
        <taxon>Porcellanidae</taxon>
        <taxon>Petrolisthes</taxon>
    </lineage>
</organism>
<feature type="compositionally biased region" description="Acidic residues" evidence="1">
    <location>
        <begin position="712"/>
        <end position="724"/>
    </location>
</feature>
<dbReference type="InterPro" id="IPR017956">
    <property type="entry name" value="AT_hook_DNA-bd_motif"/>
</dbReference>
<feature type="compositionally biased region" description="Polar residues" evidence="1">
    <location>
        <begin position="1589"/>
        <end position="1616"/>
    </location>
</feature>
<feature type="compositionally biased region" description="Polar residues" evidence="1">
    <location>
        <begin position="356"/>
        <end position="365"/>
    </location>
</feature>
<feature type="compositionally biased region" description="Polar residues" evidence="1">
    <location>
        <begin position="294"/>
        <end position="317"/>
    </location>
</feature>
<feature type="compositionally biased region" description="Polar residues" evidence="1">
    <location>
        <begin position="242"/>
        <end position="257"/>
    </location>
</feature>
<name>A0AAE1TP37_9EUCA</name>
<evidence type="ECO:0000256" key="1">
    <source>
        <dbReference type="SAM" id="MobiDB-lite"/>
    </source>
</evidence>
<dbReference type="EMBL" id="JAWZYT010005499">
    <property type="protein sequence ID" value="KAK4290375.1"/>
    <property type="molecule type" value="Genomic_DNA"/>
</dbReference>
<feature type="region of interest" description="Disordered" evidence="1">
    <location>
        <begin position="355"/>
        <end position="405"/>
    </location>
</feature>
<feature type="compositionally biased region" description="Low complexity" evidence="1">
    <location>
        <begin position="2168"/>
        <end position="2181"/>
    </location>
</feature>
<dbReference type="Proteomes" id="UP001292094">
    <property type="component" value="Unassembled WGS sequence"/>
</dbReference>
<feature type="compositionally biased region" description="Low complexity" evidence="1">
    <location>
        <begin position="1959"/>
        <end position="1973"/>
    </location>
</feature>
<feature type="compositionally biased region" description="Basic residues" evidence="1">
    <location>
        <begin position="1634"/>
        <end position="1644"/>
    </location>
</feature>
<feature type="region of interest" description="Disordered" evidence="1">
    <location>
        <begin position="1956"/>
        <end position="1981"/>
    </location>
</feature>
<reference evidence="2" key="1">
    <citation type="submission" date="2023-11" db="EMBL/GenBank/DDBJ databases">
        <title>Genome assemblies of two species of porcelain crab, Petrolisthes cinctipes and Petrolisthes manimaculis (Anomura: Porcellanidae).</title>
        <authorList>
            <person name="Angst P."/>
        </authorList>
    </citation>
    <scope>NUCLEOTIDE SEQUENCE</scope>
    <source>
        <strain evidence="2">PB745_02</strain>
        <tissue evidence="2">Gill</tissue>
    </source>
</reference>